<dbReference type="Gene3D" id="3.20.20.150">
    <property type="entry name" value="Divalent-metal-dependent TIM barrel enzymes"/>
    <property type="match status" value="1"/>
</dbReference>
<dbReference type="Pfam" id="PF01261">
    <property type="entry name" value="AP_endonuc_2"/>
    <property type="match status" value="1"/>
</dbReference>
<dbReference type="Gene3D" id="2.60.40.10">
    <property type="entry name" value="Immunoglobulins"/>
    <property type="match status" value="1"/>
</dbReference>
<dbReference type="RefSeq" id="WP_130056511.1">
    <property type="nucleotide sequence ID" value="NZ_RCXH01000001.1"/>
</dbReference>
<dbReference type="EMBL" id="VVYJ01000001">
    <property type="protein sequence ID" value="KAA5481325.1"/>
    <property type="molecule type" value="Genomic_DNA"/>
</dbReference>
<protein>
    <submittedName>
        <fullName evidence="2">TIM barrel protein</fullName>
    </submittedName>
</protein>
<comment type="caution">
    <text evidence="2">The sequence shown here is derived from an EMBL/GenBank/DDBJ whole genome shotgun (WGS) entry which is preliminary data.</text>
</comment>
<feature type="domain" description="Xylose isomerase-like TIM barrel" evidence="1">
    <location>
        <begin position="1203"/>
        <end position="1372"/>
    </location>
</feature>
<name>A0A6H9QIP0_9BACE</name>
<dbReference type="Proteomes" id="UP000427825">
    <property type="component" value="Unassembled WGS sequence"/>
</dbReference>
<organism evidence="2 3">
    <name type="scientific">Bacteroides caccae</name>
    <dbReference type="NCBI Taxonomy" id="47678"/>
    <lineage>
        <taxon>Bacteria</taxon>
        <taxon>Pseudomonadati</taxon>
        <taxon>Bacteroidota</taxon>
        <taxon>Bacteroidia</taxon>
        <taxon>Bacteroidales</taxon>
        <taxon>Bacteroidaceae</taxon>
        <taxon>Bacteroides</taxon>
    </lineage>
</organism>
<evidence type="ECO:0000259" key="1">
    <source>
        <dbReference type="Pfam" id="PF01261"/>
    </source>
</evidence>
<dbReference type="SUPFAM" id="SSF51658">
    <property type="entry name" value="Xylose isomerase-like"/>
    <property type="match status" value="1"/>
</dbReference>
<dbReference type="InterPro" id="IPR013022">
    <property type="entry name" value="Xyl_isomerase-like_TIM-brl"/>
</dbReference>
<dbReference type="InterPro" id="IPR036237">
    <property type="entry name" value="Xyl_isomerase-like_sf"/>
</dbReference>
<proteinExistence type="predicted"/>
<evidence type="ECO:0000313" key="2">
    <source>
        <dbReference type="EMBL" id="KAA5481325.1"/>
    </source>
</evidence>
<accession>A0A6H9QIP0</accession>
<evidence type="ECO:0000313" key="3">
    <source>
        <dbReference type="Proteomes" id="UP000427825"/>
    </source>
</evidence>
<dbReference type="InterPro" id="IPR013783">
    <property type="entry name" value="Ig-like_fold"/>
</dbReference>
<sequence length="1430" mass="162012">MKHIIHIIVLAVITVVYISCEKEDYALQRLSAPAQLTASRGDTSVFLKWTKVEDASFYTLVRGLKVIADSLTVESYEDDSAPDTLTEYRIYAVDNQGWRSATYAVDSGYLGIPDGIEPRVPAKLEASDTNIEGCLLSWSAGRFATSYKVYKNGTFYKEVTNKKFLDYAASVTGAEYTVYSVNHNGMSKGISVTGKKAYQCLDDYETYEIGSVIEPWTFIQDRIGYYTEGNPLVTNERPFNGTKSLSIKKGKIELMFDWGGVWNDGYYTISFMTYKASGPFKLYSDFGIDDTDMRILYHYFLLTVFLLFNVPDVGASRQLFAIHPVIYPYPVEPMEYPEYSRRPYPALSWSDFDHRTQFVAGRNVPSNEAELADVPGLVYRPGASFLKNQEFTGKLQYIGKHGMYLHNIGGYGPGSPFYGSFGEYIVPEWQTEQIRKHLGHRFTGFDVGEQDGRFNFTYKQIMEPYIPDRRRQYLASQPYFDRVAADLGNWCSSLSVLWYWHYILKEGYTILAGAETQNKITNGQVQYMHLRGAGKQYGILWFGDVSVFDTWGYKNYSRDEKYERVNKGGSLSLFKRSYYTQYMYNATILSMESGWCEGHFATNKGELTPIGKMHTDCANFVEKYGQPGCMVTQIALLNDFYSGWMPADHIAGRFQVWNGMDYEAGDFLTDAMISLFFPNYERSGFFHDETGAMCATPYGENADVLHSDARVEVMKQYPVMVAAGNLFSGGMELADKVKEYVHKGGTFIVTAENAARIWPEWKIGKSRTVPAGGIVRIGENELVERGNFELYRASLPDEAHVLAMIGGEPVAVDIPVGKGQIILSLTAYGLNAAPLEYNKPPTWMQGGFNTFLGRPYSLLNHFRSIVDAVFKSVQLFEVGEGLGVIVNYLEEGKYRLAIYNNTLESLPFSIRSKIGRIKSIDELSTGDKLFQAQGYWPNGIRGDMNGKDNDSYIFGGDIRLFDVSVDEERVELAEKIQQAKSVSHRLLVFDDILFTKETIRYMPTFFDYFSGISVEGDKLLQADSYALKEQNKWFCLQKLQITADLRKGFASGRWTFDSSLPQYKQTLIELKEIADKLSLLYGEDVLFIPSTPIGFSIPSELAGLNFQLVKSPGQGMLKSAGDGYELLDTPSLDWETVYGLLKNKLPAAQHISGGQQSSQQHVLPDNRNHILALDRYSKGILKDIDEIDCFYNAFGGVCVSAEYLANYSLDALREEKKLLDERGISMVVSFIEEINHFPGLTLCDAVPEYYEKSMDYYKRILDKMGELQIGVALFTTHGRVESDKYPAQKVYVGMKKTFRYLSEYGEKRGVRLLLTNTRFRIADTVDKQIKMIREIGESNIGIALNLNHLSESESGLYVRKFRKQLRERLGAVILGGPVSYKHSEYLPVPNSDKSVRVANDLEGVLLIDKVYPLDRERVYKDCQYMGWIKE</sequence>
<reference evidence="2 3" key="1">
    <citation type="journal article" date="2019" name="Nat. Med.">
        <title>A library of human gut bacterial isolates paired with longitudinal multiomics data enables mechanistic microbiome research.</title>
        <authorList>
            <person name="Poyet M."/>
            <person name="Groussin M."/>
            <person name="Gibbons S.M."/>
            <person name="Avila-Pacheco J."/>
            <person name="Jiang X."/>
            <person name="Kearney S.M."/>
            <person name="Perrotta A.R."/>
            <person name="Berdy B."/>
            <person name="Zhao S."/>
            <person name="Lieberman T.D."/>
            <person name="Swanson P.K."/>
            <person name="Smith M."/>
            <person name="Roesemann S."/>
            <person name="Alexander J.E."/>
            <person name="Rich S.A."/>
            <person name="Livny J."/>
            <person name="Vlamakis H."/>
            <person name="Clish C."/>
            <person name="Bullock K."/>
            <person name="Deik A."/>
            <person name="Scott J."/>
            <person name="Pierce K.A."/>
            <person name="Xavier R.J."/>
            <person name="Alm E.J."/>
        </authorList>
    </citation>
    <scope>NUCLEOTIDE SEQUENCE [LARGE SCALE GENOMIC DNA]</scope>
    <source>
        <strain evidence="2 3">BIOML-A25</strain>
    </source>
</reference>
<gene>
    <name evidence="2" type="ORF">F2Y39_01365</name>
</gene>